<sequence>MFTDGLTLEEINEYSQDEFPMEFLHSLPSELQVLTKEYHDKMAKRNNLKSINNAIPMEYHSDIQNLFLKQAQKFDLKAYNNTQWCIYHYGVAETRNCRMIIRNFKSDFDTKLVSKFSIKSDAILFNNKYFFNGKIPLIISFNRESKGNITMGLYLRDSATSDMIAVNQLLKKAKENPNEILSPEKGRTASYEEQPKLQVRLKSGMD</sequence>
<reference evidence="1" key="1">
    <citation type="submission" date="2022-02" db="EMBL/GenBank/DDBJ databases">
        <title>The genetically variable rfb locus in Leptospira is a mobile cassette and a molecular signature of serovar identity.</title>
        <authorList>
            <person name="Nieves C."/>
            <person name="Vincent A.T."/>
            <person name="Zarantonelli L."/>
            <person name="Picardeau M."/>
            <person name="Veyrier F.J."/>
            <person name="Buschiazzo A."/>
        </authorList>
    </citation>
    <scope>NUCLEOTIDE SEQUENCE</scope>
    <source>
        <strain evidence="1">IP1512017</strain>
    </source>
</reference>
<dbReference type="EMBL" id="CP091957">
    <property type="protein sequence ID" value="UOG57935.1"/>
    <property type="molecule type" value="Genomic_DNA"/>
</dbReference>
<accession>A0A9Q8RJT0</accession>
<dbReference type="RefSeq" id="WP_141598042.1">
    <property type="nucleotide sequence ID" value="NZ_CP091953.1"/>
</dbReference>
<evidence type="ECO:0000313" key="1">
    <source>
        <dbReference type="EMBL" id="UOG57935.1"/>
    </source>
</evidence>
<gene>
    <name evidence="1" type="ORF">MAL03_07425</name>
</gene>
<dbReference type="AlphaFoldDB" id="A0A9Q8RJT0"/>
<dbReference type="Proteomes" id="UP000829829">
    <property type="component" value="Chromosome 1"/>
</dbReference>
<protein>
    <submittedName>
        <fullName evidence="1">Uncharacterized protein</fullName>
    </submittedName>
</protein>
<evidence type="ECO:0000313" key="2">
    <source>
        <dbReference type="Proteomes" id="UP000829829"/>
    </source>
</evidence>
<organism evidence="1 2">
    <name type="scientific">Leptospira noguchii</name>
    <dbReference type="NCBI Taxonomy" id="28182"/>
    <lineage>
        <taxon>Bacteria</taxon>
        <taxon>Pseudomonadati</taxon>
        <taxon>Spirochaetota</taxon>
        <taxon>Spirochaetia</taxon>
        <taxon>Leptospirales</taxon>
        <taxon>Leptospiraceae</taxon>
        <taxon>Leptospira</taxon>
    </lineage>
</organism>
<name>A0A9Q8RJT0_9LEPT</name>
<proteinExistence type="predicted"/>